<dbReference type="FunFam" id="2.40.10.10:FF:000146">
    <property type="entry name" value="Serine protease 53"/>
    <property type="match status" value="1"/>
</dbReference>
<reference evidence="11 12" key="1">
    <citation type="submission" date="2020-04" db="EMBL/GenBank/DDBJ databases">
        <authorList>
            <person name="Alioto T."/>
            <person name="Alioto T."/>
            <person name="Gomez Garrido J."/>
        </authorList>
    </citation>
    <scope>NUCLEOTIDE SEQUENCE [LARGE SCALE GENOMIC DNA]</scope>
</reference>
<keyword evidence="3" id="KW-0645">Protease</keyword>
<name>A0A8S1C379_9INSE</name>
<keyword evidence="6" id="KW-0720">Serine protease</keyword>
<dbReference type="PANTHER" id="PTHR24260">
    <property type="match status" value="1"/>
</dbReference>
<evidence type="ECO:0000256" key="2">
    <source>
        <dbReference type="ARBA" id="ARBA00022525"/>
    </source>
</evidence>
<evidence type="ECO:0000256" key="7">
    <source>
        <dbReference type="ARBA" id="ARBA00023145"/>
    </source>
</evidence>
<dbReference type="InterPro" id="IPR051333">
    <property type="entry name" value="CLIP_Serine_Protease"/>
</dbReference>
<keyword evidence="8" id="KW-1015">Disulfide bond</keyword>
<dbReference type="SUPFAM" id="SSF50494">
    <property type="entry name" value="Trypsin-like serine proteases"/>
    <property type="match status" value="1"/>
</dbReference>
<keyword evidence="12" id="KW-1185">Reference proteome</keyword>
<dbReference type="PANTHER" id="PTHR24260:SF143">
    <property type="entry name" value="SERINE PROTEASE GD-LIKE PROTEIN"/>
    <property type="match status" value="1"/>
</dbReference>
<evidence type="ECO:0000313" key="12">
    <source>
        <dbReference type="Proteomes" id="UP000494165"/>
    </source>
</evidence>
<dbReference type="PROSITE" id="PS50240">
    <property type="entry name" value="TRYPSIN_DOM"/>
    <property type="match status" value="1"/>
</dbReference>
<organism evidence="11 12">
    <name type="scientific">Cloeon dipterum</name>
    <dbReference type="NCBI Taxonomy" id="197152"/>
    <lineage>
        <taxon>Eukaryota</taxon>
        <taxon>Metazoa</taxon>
        <taxon>Ecdysozoa</taxon>
        <taxon>Arthropoda</taxon>
        <taxon>Hexapoda</taxon>
        <taxon>Insecta</taxon>
        <taxon>Pterygota</taxon>
        <taxon>Palaeoptera</taxon>
        <taxon>Ephemeroptera</taxon>
        <taxon>Pisciforma</taxon>
        <taxon>Baetidae</taxon>
        <taxon>Cloeon</taxon>
    </lineage>
</organism>
<dbReference type="GO" id="GO:0005576">
    <property type="term" value="C:extracellular region"/>
    <property type="evidence" value="ECO:0007669"/>
    <property type="project" value="UniProtKB-SubCell"/>
</dbReference>
<evidence type="ECO:0000256" key="6">
    <source>
        <dbReference type="ARBA" id="ARBA00022825"/>
    </source>
</evidence>
<keyword evidence="7" id="KW-0865">Zymogen</keyword>
<dbReference type="Pfam" id="PF16030">
    <property type="entry name" value="GD_N"/>
    <property type="match status" value="1"/>
</dbReference>
<evidence type="ECO:0000313" key="11">
    <source>
        <dbReference type="EMBL" id="CAB3365308.1"/>
    </source>
</evidence>
<dbReference type="InterPro" id="IPR043504">
    <property type="entry name" value="Peptidase_S1_PA_chymotrypsin"/>
</dbReference>
<feature type="domain" description="Peptidase S1" evidence="10">
    <location>
        <begin position="286"/>
        <end position="538"/>
    </location>
</feature>
<protein>
    <recommendedName>
        <fullName evidence="10">Peptidase S1 domain-containing protein</fullName>
    </recommendedName>
</protein>
<feature type="region of interest" description="Disordered" evidence="9">
    <location>
        <begin position="235"/>
        <end position="261"/>
    </location>
</feature>
<accession>A0A8S1C379</accession>
<sequence>MTIPKTHRASVSSCRASTATIIRRKEQNNKQCPLCALASAFRPKTSAAAQGAVLRRESVKMWKNNKYVLLTTESMKHTHRGGRQQYGPIPASPCPRLFYYYLDNSQVFGALFIPPPQDSTQIRVMVRFLIPVYFNSKYVGRIDLKDDKDFLISRLLQGNRQPIYYSVHFPLQNPLPILLEVSVNDETLCQQVPEAITGGYTTITLTHMLTSPTRITFAPSVTDSDLPESAIRVQAEEQPQEPQRPPVSSNKFFVTKQPAHTTKKETAPQSFLKDDCGIPVATNQLVVNGNSLRRGSWPWLAAIFVTTGTGQRFQCGATLISKQHVITAAHCVHNVESQKQKLIEPRSIVIYLGKHYLLDFTESSVQAKGVSLVKVHPKYRHGVSSDNDLAVLVLSSPAEYSFTVQPACLFNSRLEYEDDGKVIGWGRDENGNQVSSEPKLVSLPIVSQEECLRSHRNFYYITSNTTFCAGKRDGSGPCNGDSGGGFYSQAIRSPGQWFLRGMVSLSLQDSTTASCDPKNYFVFTDLSKFADWVSRETGVAVNR</sequence>
<dbReference type="InterPro" id="IPR031986">
    <property type="entry name" value="GD_N"/>
</dbReference>
<evidence type="ECO:0000259" key="10">
    <source>
        <dbReference type="PROSITE" id="PS50240"/>
    </source>
</evidence>
<evidence type="ECO:0000256" key="3">
    <source>
        <dbReference type="ARBA" id="ARBA00022670"/>
    </source>
</evidence>
<dbReference type="GO" id="GO:0006508">
    <property type="term" value="P:proteolysis"/>
    <property type="evidence" value="ECO:0007669"/>
    <property type="project" value="UniProtKB-KW"/>
</dbReference>
<keyword evidence="5" id="KW-0378">Hydrolase</keyword>
<evidence type="ECO:0000256" key="4">
    <source>
        <dbReference type="ARBA" id="ARBA00022729"/>
    </source>
</evidence>
<evidence type="ECO:0000256" key="5">
    <source>
        <dbReference type="ARBA" id="ARBA00022801"/>
    </source>
</evidence>
<gene>
    <name evidence="11" type="ORF">CLODIP_2_CD06123</name>
</gene>
<dbReference type="AlphaFoldDB" id="A0A8S1C379"/>
<dbReference type="InterPro" id="IPR009003">
    <property type="entry name" value="Peptidase_S1_PA"/>
</dbReference>
<dbReference type="InterPro" id="IPR018114">
    <property type="entry name" value="TRYPSIN_HIS"/>
</dbReference>
<comment type="caution">
    <text evidence="11">The sequence shown here is derived from an EMBL/GenBank/DDBJ whole genome shotgun (WGS) entry which is preliminary data.</text>
</comment>
<dbReference type="OrthoDB" id="6147874at2759"/>
<dbReference type="GO" id="GO:0004252">
    <property type="term" value="F:serine-type endopeptidase activity"/>
    <property type="evidence" value="ECO:0007669"/>
    <property type="project" value="InterPro"/>
</dbReference>
<evidence type="ECO:0000256" key="9">
    <source>
        <dbReference type="SAM" id="MobiDB-lite"/>
    </source>
</evidence>
<dbReference type="InterPro" id="IPR001254">
    <property type="entry name" value="Trypsin_dom"/>
</dbReference>
<dbReference type="PRINTS" id="PR00722">
    <property type="entry name" value="CHYMOTRYPSIN"/>
</dbReference>
<evidence type="ECO:0000256" key="1">
    <source>
        <dbReference type="ARBA" id="ARBA00004613"/>
    </source>
</evidence>
<comment type="subcellular location">
    <subcellularLocation>
        <location evidence="1">Secreted</location>
    </subcellularLocation>
</comment>
<dbReference type="Pfam" id="PF00089">
    <property type="entry name" value="Trypsin"/>
    <property type="match status" value="1"/>
</dbReference>
<dbReference type="Proteomes" id="UP000494165">
    <property type="component" value="Unassembled WGS sequence"/>
</dbReference>
<proteinExistence type="predicted"/>
<keyword evidence="2" id="KW-0964">Secreted</keyword>
<dbReference type="PROSITE" id="PS00134">
    <property type="entry name" value="TRYPSIN_HIS"/>
    <property type="match status" value="1"/>
</dbReference>
<dbReference type="EMBL" id="CADEPI010000020">
    <property type="protein sequence ID" value="CAB3365308.1"/>
    <property type="molecule type" value="Genomic_DNA"/>
</dbReference>
<dbReference type="CDD" id="cd00190">
    <property type="entry name" value="Tryp_SPc"/>
    <property type="match status" value="1"/>
</dbReference>
<dbReference type="InterPro" id="IPR001314">
    <property type="entry name" value="Peptidase_S1A"/>
</dbReference>
<dbReference type="SMART" id="SM00020">
    <property type="entry name" value="Tryp_SPc"/>
    <property type="match status" value="1"/>
</dbReference>
<keyword evidence="4" id="KW-0732">Signal</keyword>
<dbReference type="Gene3D" id="2.40.10.10">
    <property type="entry name" value="Trypsin-like serine proteases"/>
    <property type="match status" value="1"/>
</dbReference>
<evidence type="ECO:0000256" key="8">
    <source>
        <dbReference type="ARBA" id="ARBA00023157"/>
    </source>
</evidence>